<keyword evidence="10" id="KW-1185">Reference proteome</keyword>
<evidence type="ECO:0000256" key="5">
    <source>
        <dbReference type="ARBA" id="ARBA00023157"/>
    </source>
</evidence>
<sequence>MLNLLHTRVLFVVIILFTRFQNSNPKNFGKRSKVINGGPALPGQFPFLVSIMRKEHFGQKCGGNVVTRWFILTACHCVVDLKSEEITPYELSWLVVVAGNINRIPGKGGQIRFIQYAIIHSKCENIFPGSSYDLALLRVTQQFNWTPWLKPMPIFSTDPKLLEERLNDLMKKEVKCYGVGWGMTKISSKGIYKNPSINLLYAEVNLLSLESCAIILPKELNNRKQICAVDSGISDVCKADSGGPLYCLGHVYGIVAWGPFCGEFNLSTVYQRIDTDIRFIVGLSSSSFLQINFHIFVFAVMFISISIIYAYFE</sequence>
<accession>A0A8I6RSP8</accession>
<dbReference type="GO" id="GO:0004252">
    <property type="term" value="F:serine-type endopeptidase activity"/>
    <property type="evidence" value="ECO:0007669"/>
    <property type="project" value="InterPro"/>
</dbReference>
<keyword evidence="2" id="KW-0645">Protease</keyword>
<keyword evidence="6" id="KW-0472">Membrane</keyword>
<dbReference type="InterPro" id="IPR050430">
    <property type="entry name" value="Peptidase_S1"/>
</dbReference>
<dbReference type="Proteomes" id="UP000494040">
    <property type="component" value="Unassembled WGS sequence"/>
</dbReference>
<gene>
    <name evidence="9" type="primary">106666564</name>
</gene>
<organism evidence="9 10">
    <name type="scientific">Cimex lectularius</name>
    <name type="common">Bed bug</name>
    <name type="synonym">Acanthia lectularia</name>
    <dbReference type="NCBI Taxonomy" id="79782"/>
    <lineage>
        <taxon>Eukaryota</taxon>
        <taxon>Metazoa</taxon>
        <taxon>Ecdysozoa</taxon>
        <taxon>Arthropoda</taxon>
        <taxon>Hexapoda</taxon>
        <taxon>Insecta</taxon>
        <taxon>Pterygota</taxon>
        <taxon>Neoptera</taxon>
        <taxon>Paraneoptera</taxon>
        <taxon>Hemiptera</taxon>
        <taxon>Heteroptera</taxon>
        <taxon>Panheteroptera</taxon>
        <taxon>Cimicomorpha</taxon>
        <taxon>Cimicidae</taxon>
        <taxon>Cimex</taxon>
    </lineage>
</organism>
<evidence type="ECO:0000313" key="10">
    <source>
        <dbReference type="Proteomes" id="UP000494040"/>
    </source>
</evidence>
<keyword evidence="6" id="KW-0812">Transmembrane</keyword>
<evidence type="ECO:0000256" key="3">
    <source>
        <dbReference type="ARBA" id="ARBA00022801"/>
    </source>
</evidence>
<keyword evidence="4" id="KW-0720">Serine protease</keyword>
<reference evidence="9" key="1">
    <citation type="submission" date="2022-01" db="UniProtKB">
        <authorList>
            <consortium name="EnsemblMetazoa"/>
        </authorList>
    </citation>
    <scope>IDENTIFICATION</scope>
</reference>
<dbReference type="Gene3D" id="2.40.10.10">
    <property type="entry name" value="Trypsin-like serine proteases"/>
    <property type="match status" value="1"/>
</dbReference>
<dbReference type="PANTHER" id="PTHR24276">
    <property type="entry name" value="POLYSERASE-RELATED"/>
    <property type="match status" value="1"/>
</dbReference>
<dbReference type="AlphaFoldDB" id="A0A8I6RSP8"/>
<dbReference type="InterPro" id="IPR001314">
    <property type="entry name" value="Peptidase_S1A"/>
</dbReference>
<name>A0A8I6RSP8_CIMLE</name>
<dbReference type="GO" id="GO:0006508">
    <property type="term" value="P:proteolysis"/>
    <property type="evidence" value="ECO:0007669"/>
    <property type="project" value="UniProtKB-KW"/>
</dbReference>
<keyword evidence="7" id="KW-0732">Signal</keyword>
<protein>
    <recommendedName>
        <fullName evidence="8">Peptidase S1 domain-containing protein</fullName>
    </recommendedName>
</protein>
<feature type="signal peptide" evidence="7">
    <location>
        <begin position="1"/>
        <end position="25"/>
    </location>
</feature>
<dbReference type="PROSITE" id="PS50240">
    <property type="entry name" value="TRYPSIN_DOM"/>
    <property type="match status" value="1"/>
</dbReference>
<dbReference type="EnsemblMetazoa" id="XM_014393848.2">
    <property type="protein sequence ID" value="XP_014249334.1"/>
    <property type="gene ID" value="LOC106666564"/>
</dbReference>
<dbReference type="Pfam" id="PF00089">
    <property type="entry name" value="Trypsin"/>
    <property type="match status" value="1"/>
</dbReference>
<feature type="domain" description="Peptidase S1" evidence="8">
    <location>
        <begin position="34"/>
        <end position="288"/>
    </location>
</feature>
<dbReference type="KEGG" id="clec:106666564"/>
<comment type="similarity">
    <text evidence="1">Belongs to the peptidase S1 family.</text>
</comment>
<dbReference type="PANTHER" id="PTHR24276:SF98">
    <property type="entry name" value="FI18310P1-RELATED"/>
    <property type="match status" value="1"/>
</dbReference>
<dbReference type="SMART" id="SM00020">
    <property type="entry name" value="Tryp_SPc"/>
    <property type="match status" value="1"/>
</dbReference>
<keyword evidence="5" id="KW-1015">Disulfide bond</keyword>
<feature type="transmembrane region" description="Helical" evidence="6">
    <location>
        <begin position="293"/>
        <end position="312"/>
    </location>
</feature>
<keyword evidence="3" id="KW-0378">Hydrolase</keyword>
<proteinExistence type="inferred from homology"/>
<feature type="chain" id="PRO_5035185081" description="Peptidase S1 domain-containing protein" evidence="7">
    <location>
        <begin position="26"/>
        <end position="313"/>
    </location>
</feature>
<dbReference type="InterPro" id="IPR001254">
    <property type="entry name" value="Trypsin_dom"/>
</dbReference>
<evidence type="ECO:0000256" key="4">
    <source>
        <dbReference type="ARBA" id="ARBA00022825"/>
    </source>
</evidence>
<dbReference type="CDD" id="cd00190">
    <property type="entry name" value="Tryp_SPc"/>
    <property type="match status" value="1"/>
</dbReference>
<dbReference type="InterPro" id="IPR043504">
    <property type="entry name" value="Peptidase_S1_PA_chymotrypsin"/>
</dbReference>
<evidence type="ECO:0000256" key="6">
    <source>
        <dbReference type="SAM" id="Phobius"/>
    </source>
</evidence>
<evidence type="ECO:0000256" key="2">
    <source>
        <dbReference type="ARBA" id="ARBA00022670"/>
    </source>
</evidence>
<dbReference type="OMA" id="KCENIFP"/>
<dbReference type="OrthoDB" id="6576428at2759"/>
<evidence type="ECO:0000259" key="8">
    <source>
        <dbReference type="PROSITE" id="PS50240"/>
    </source>
</evidence>
<evidence type="ECO:0000313" key="9">
    <source>
        <dbReference type="EnsemblMetazoa" id="XP_014249334.1"/>
    </source>
</evidence>
<evidence type="ECO:0000256" key="7">
    <source>
        <dbReference type="SAM" id="SignalP"/>
    </source>
</evidence>
<dbReference type="PRINTS" id="PR00722">
    <property type="entry name" value="CHYMOTRYPSIN"/>
</dbReference>
<dbReference type="SUPFAM" id="SSF50494">
    <property type="entry name" value="Trypsin-like serine proteases"/>
    <property type="match status" value="1"/>
</dbReference>
<keyword evidence="6" id="KW-1133">Transmembrane helix</keyword>
<dbReference type="InterPro" id="IPR009003">
    <property type="entry name" value="Peptidase_S1_PA"/>
</dbReference>
<evidence type="ECO:0000256" key="1">
    <source>
        <dbReference type="ARBA" id="ARBA00007664"/>
    </source>
</evidence>